<dbReference type="InterPro" id="IPR011990">
    <property type="entry name" value="TPR-like_helical_dom_sf"/>
</dbReference>
<evidence type="ECO:0000256" key="1">
    <source>
        <dbReference type="ARBA" id="ARBA00022737"/>
    </source>
</evidence>
<protein>
    <recommendedName>
        <fullName evidence="4">Beta-lactamase</fullName>
    </recommendedName>
</protein>
<name>A0ABN7MFL2_9BACT</name>
<dbReference type="InterPro" id="IPR006597">
    <property type="entry name" value="Sel1-like"/>
</dbReference>
<organism evidence="2 3">
    <name type="scientific">Nitrospira defluvii</name>
    <dbReference type="NCBI Taxonomy" id="330214"/>
    <lineage>
        <taxon>Bacteria</taxon>
        <taxon>Pseudomonadati</taxon>
        <taxon>Nitrospirota</taxon>
        <taxon>Nitrospiria</taxon>
        <taxon>Nitrospirales</taxon>
        <taxon>Nitrospiraceae</taxon>
        <taxon>Nitrospira</taxon>
    </lineage>
</organism>
<dbReference type="Proteomes" id="UP000675880">
    <property type="component" value="Unassembled WGS sequence"/>
</dbReference>
<dbReference type="Pfam" id="PF08238">
    <property type="entry name" value="Sel1"/>
    <property type="match status" value="3"/>
</dbReference>
<sequence length="221" mass="24460">MAATLTSSLPLSVISAFLSPVQRWSRHGLITIGCSLGMTLLGSEVVIAQPMDLPAVARCQMEVASQPNREALIRSWIHRAGQTDALAALCLSFSPNPNAGESLAWLRRAADLGLPDAQLLLGADLEVGFKSPPNSHEAMHWYRKAAQADFPFAQYEIGSIYSEGRANQRQDLPEAYYWATLAARHQFQPAKELADTLRPQLSHDERTRIDGRIKKWKRVVS</sequence>
<dbReference type="SMART" id="SM00671">
    <property type="entry name" value="SEL1"/>
    <property type="match status" value="2"/>
</dbReference>
<gene>
    <name evidence="2" type="ORF">NSPZN2_70102</name>
</gene>
<dbReference type="Gene3D" id="1.25.40.10">
    <property type="entry name" value="Tetratricopeptide repeat domain"/>
    <property type="match status" value="1"/>
</dbReference>
<proteinExistence type="predicted"/>
<dbReference type="EMBL" id="CAJNBJ010000020">
    <property type="protein sequence ID" value="CAE6796156.1"/>
    <property type="molecule type" value="Genomic_DNA"/>
</dbReference>
<keyword evidence="3" id="KW-1185">Reference proteome</keyword>
<evidence type="ECO:0008006" key="4">
    <source>
        <dbReference type="Google" id="ProtNLM"/>
    </source>
</evidence>
<evidence type="ECO:0000313" key="3">
    <source>
        <dbReference type="Proteomes" id="UP000675880"/>
    </source>
</evidence>
<comment type="caution">
    <text evidence="2">The sequence shown here is derived from an EMBL/GenBank/DDBJ whole genome shotgun (WGS) entry which is preliminary data.</text>
</comment>
<evidence type="ECO:0000313" key="2">
    <source>
        <dbReference type="EMBL" id="CAE6796156.1"/>
    </source>
</evidence>
<dbReference type="PANTHER" id="PTHR46430:SF3">
    <property type="entry name" value="ACTIVATOR OF C KINASE PROTEIN 1"/>
    <property type="match status" value="1"/>
</dbReference>
<accession>A0ABN7MFL2</accession>
<dbReference type="SUPFAM" id="SSF81901">
    <property type="entry name" value="HCP-like"/>
    <property type="match status" value="1"/>
</dbReference>
<dbReference type="InterPro" id="IPR051726">
    <property type="entry name" value="Chitin_Synth_Reg"/>
</dbReference>
<reference evidence="2 3" key="1">
    <citation type="submission" date="2021-02" db="EMBL/GenBank/DDBJ databases">
        <authorList>
            <person name="Han P."/>
        </authorList>
    </citation>
    <scope>NUCLEOTIDE SEQUENCE [LARGE SCALE GENOMIC DNA]</scope>
    <source>
        <strain evidence="2">Candidatus Nitrospira sp. ZN2</strain>
    </source>
</reference>
<keyword evidence="1" id="KW-0677">Repeat</keyword>
<dbReference type="PANTHER" id="PTHR46430">
    <property type="entry name" value="PROTEIN SKT5-RELATED"/>
    <property type="match status" value="1"/>
</dbReference>